<dbReference type="Proteomes" id="UP000799291">
    <property type="component" value="Unassembled WGS sequence"/>
</dbReference>
<evidence type="ECO:0000259" key="2">
    <source>
        <dbReference type="Pfam" id="PF26648"/>
    </source>
</evidence>
<feature type="domain" description="Probable treble clef zinc finger fungi" evidence="2">
    <location>
        <begin position="89"/>
        <end position="121"/>
    </location>
</feature>
<sequence>MSSPWTARDRTIIGTLAPLPSLPSNTTTGTATAPIVFKDPLRFLHMCSGFTHGTGVRCNKVIKEYWHHMKSRPRYLPTCQEHKNQRILAGWCQFLQKNGESCGRLFRWIRPSPELCSEHRDPPCYFLKLPVELRLIIFRYLLPSEPIGSSTALVHAKDENERPGFNDLYAPPPCQASTMRRDENSTPYQQTTTASLFGTPFLNLVLVNRQVYAEVKDLLFSTVSFTVDVRRDGAYMCGRRLLAPTRADGTSHSNTESTDCLKTNFIKSFDWAAVKHYNVDILVENWKEEAHLSECSWDEEVELYDIRDYIGVVVSRFLCKSRKLYQLNVRLAISKFDWNDEELLANVRTLFGPFERLRNVTKPHISGVFLGTPQVNVMVALPLPTVTGNPLPARCTPPTPICSVPPLPAETLVPIWENQAFCVYRWEWQRQITEVSSSSLRPQPPIYAMFNKFREFYTRLAALCPDVIRRGGKTAFLHRARVAREQENVVEFTALREELIKHWCAYMEQEKIKKEGINICLARLHEADVDPPSGSGSKSSAPDSNAQPSIVLDAHALNRERRVFPLGDGTLDVLLLRQGQQGQDESIHYDWQPGCWLMRHTDNPAPYMTGHVDLAQQAAQQQQSTSIPGAALSQTGSMSLIPEQQNWQPAQYSIVNYDGMSETFASASASSSSSSSSSANLSLATYFTSNQFTPPPTQQVQSDGFWHNQVLPDYSFTQDTSSANMDFTVPAYMDLTNDLSNAPPNFAYPPDSAVGPSQPYAPPQTGFIENGDQIMSNNDDFIDVFREWAGQSNQAVPSQVVGKGKGKVKYAATGSDPWGTEWMEADNMGPWP</sequence>
<dbReference type="PANTHER" id="PTHR42085">
    <property type="entry name" value="F-BOX DOMAIN-CONTAINING PROTEIN"/>
    <property type="match status" value="1"/>
</dbReference>
<dbReference type="InterPro" id="IPR058252">
    <property type="entry name" value="zf_Tbcl_4"/>
</dbReference>
<dbReference type="OrthoDB" id="5600002at2759"/>
<dbReference type="InterPro" id="IPR038883">
    <property type="entry name" value="AN11006-like"/>
</dbReference>
<keyword evidence="4" id="KW-1185">Reference proteome</keyword>
<protein>
    <recommendedName>
        <fullName evidence="5">F-box domain-containing protein</fullName>
    </recommendedName>
</protein>
<dbReference type="AlphaFoldDB" id="A0A6G1JMS5"/>
<dbReference type="PANTHER" id="PTHR42085:SF2">
    <property type="entry name" value="F-BOX DOMAIN-CONTAINING PROTEIN"/>
    <property type="match status" value="1"/>
</dbReference>
<gene>
    <name evidence="3" type="ORF">K458DRAFT_324752</name>
</gene>
<feature type="domain" description="Probable treble clef zinc finger" evidence="1">
    <location>
        <begin position="43"/>
        <end position="87"/>
    </location>
</feature>
<proteinExistence type="predicted"/>
<evidence type="ECO:0008006" key="5">
    <source>
        <dbReference type="Google" id="ProtNLM"/>
    </source>
</evidence>
<dbReference type="Pfam" id="PF26647">
    <property type="entry name" value="zf_Tbcl_3"/>
    <property type="match status" value="1"/>
</dbReference>
<accession>A0A6G1JMS5</accession>
<evidence type="ECO:0000259" key="1">
    <source>
        <dbReference type="Pfam" id="PF26647"/>
    </source>
</evidence>
<organism evidence="3 4">
    <name type="scientific">Lentithecium fluviatile CBS 122367</name>
    <dbReference type="NCBI Taxonomy" id="1168545"/>
    <lineage>
        <taxon>Eukaryota</taxon>
        <taxon>Fungi</taxon>
        <taxon>Dikarya</taxon>
        <taxon>Ascomycota</taxon>
        <taxon>Pezizomycotina</taxon>
        <taxon>Dothideomycetes</taxon>
        <taxon>Pleosporomycetidae</taxon>
        <taxon>Pleosporales</taxon>
        <taxon>Massarineae</taxon>
        <taxon>Lentitheciaceae</taxon>
        <taxon>Lentithecium</taxon>
    </lineage>
</organism>
<reference evidence="3" key="1">
    <citation type="journal article" date="2020" name="Stud. Mycol.">
        <title>101 Dothideomycetes genomes: a test case for predicting lifestyles and emergence of pathogens.</title>
        <authorList>
            <person name="Haridas S."/>
            <person name="Albert R."/>
            <person name="Binder M."/>
            <person name="Bloem J."/>
            <person name="Labutti K."/>
            <person name="Salamov A."/>
            <person name="Andreopoulos B."/>
            <person name="Baker S."/>
            <person name="Barry K."/>
            <person name="Bills G."/>
            <person name="Bluhm B."/>
            <person name="Cannon C."/>
            <person name="Castanera R."/>
            <person name="Culley D."/>
            <person name="Daum C."/>
            <person name="Ezra D."/>
            <person name="Gonzalez J."/>
            <person name="Henrissat B."/>
            <person name="Kuo A."/>
            <person name="Liang C."/>
            <person name="Lipzen A."/>
            <person name="Lutzoni F."/>
            <person name="Magnuson J."/>
            <person name="Mondo S."/>
            <person name="Nolan M."/>
            <person name="Ohm R."/>
            <person name="Pangilinan J."/>
            <person name="Park H.-J."/>
            <person name="Ramirez L."/>
            <person name="Alfaro M."/>
            <person name="Sun H."/>
            <person name="Tritt A."/>
            <person name="Yoshinaga Y."/>
            <person name="Zwiers L.-H."/>
            <person name="Turgeon B."/>
            <person name="Goodwin S."/>
            <person name="Spatafora J."/>
            <person name="Crous P."/>
            <person name="Grigoriev I."/>
        </authorList>
    </citation>
    <scope>NUCLEOTIDE SEQUENCE</scope>
    <source>
        <strain evidence="3">CBS 122367</strain>
    </source>
</reference>
<dbReference type="Pfam" id="PF26648">
    <property type="entry name" value="zf_Tbcl_4"/>
    <property type="match status" value="1"/>
</dbReference>
<evidence type="ECO:0000313" key="3">
    <source>
        <dbReference type="EMBL" id="KAF2691425.1"/>
    </source>
</evidence>
<dbReference type="InterPro" id="IPR058251">
    <property type="entry name" value="zf_Tbcl_3"/>
</dbReference>
<dbReference type="EMBL" id="MU005569">
    <property type="protein sequence ID" value="KAF2691425.1"/>
    <property type="molecule type" value="Genomic_DNA"/>
</dbReference>
<name>A0A6G1JMS5_9PLEO</name>
<evidence type="ECO:0000313" key="4">
    <source>
        <dbReference type="Proteomes" id="UP000799291"/>
    </source>
</evidence>